<dbReference type="EMBL" id="JACHWJ010000001">
    <property type="protein sequence ID" value="MBB2957288.1"/>
    <property type="molecule type" value="Genomic_DNA"/>
</dbReference>
<gene>
    <name evidence="2" type="ORF">FHX72_001400</name>
</gene>
<feature type="compositionally biased region" description="Low complexity" evidence="1">
    <location>
        <begin position="1219"/>
        <end position="1245"/>
    </location>
</feature>
<dbReference type="PANTHER" id="PTHR10887:SF530">
    <property type="entry name" value="SUPERFAMILY I DNA HELICASES"/>
    <property type="match status" value="1"/>
</dbReference>
<reference evidence="2 3" key="1">
    <citation type="submission" date="2020-08" db="EMBL/GenBank/DDBJ databases">
        <title>Sequencing the genomes of 1000 actinobacteria strains.</title>
        <authorList>
            <person name="Klenk H.-P."/>
        </authorList>
    </citation>
    <scope>NUCLEOTIDE SEQUENCE [LARGE SCALE GENOMIC DNA]</scope>
    <source>
        <strain evidence="2 3">DSM 20419</strain>
    </source>
</reference>
<dbReference type="RefSeq" id="WP_183623859.1">
    <property type="nucleotide sequence ID" value="NZ_JACHWJ010000001.1"/>
</dbReference>
<feature type="region of interest" description="Disordered" evidence="1">
    <location>
        <begin position="1"/>
        <end position="84"/>
    </location>
</feature>
<keyword evidence="3" id="KW-1185">Reference proteome</keyword>
<feature type="compositionally biased region" description="Basic and acidic residues" evidence="1">
    <location>
        <begin position="40"/>
        <end position="57"/>
    </location>
</feature>
<dbReference type="Gene3D" id="3.40.50.300">
    <property type="entry name" value="P-loop containing nucleotide triphosphate hydrolases"/>
    <property type="match status" value="2"/>
</dbReference>
<feature type="region of interest" description="Disordered" evidence="1">
    <location>
        <begin position="1213"/>
        <end position="1254"/>
    </location>
</feature>
<accession>A0A7W4YF90</accession>
<evidence type="ECO:0000313" key="2">
    <source>
        <dbReference type="EMBL" id="MBB2957288.1"/>
    </source>
</evidence>
<evidence type="ECO:0000256" key="1">
    <source>
        <dbReference type="SAM" id="MobiDB-lite"/>
    </source>
</evidence>
<sequence length="1417" mass="153699">MWGLFRKRGSEPGDAKSDDHGSGKGAPTNNETEPIPDLSPVRERLERERAERDREAQADDEGLDLGRDHEDGVRARNADGPSLTRGRSWVADAVAHERKTHPVPSADEEALTALDLERAEEARALQAAVDAAQDSWLHELAQLGGPSPLLDFADEPGTYVELTSAHPGGIAPFAAGKTVLLSALVRENSSFRGARDAADLIAQKGTELLAGRGMSTIQLATGFAEWTQDGTHFRAPILTRTVDLRRAGRDYEFTLKGPSRVNASLVRHLAQHFGVRLPVAELLGLAKSNDAFLPQQVFDRTRALGASIPQFTVSARAVISSFGEVASAMLRDTNELTHPVLRALAGDEDARQQVSAPQPAEQRPSPDRRDPVGDRFLLDADTEQERVVDAIAAGNSAVINTMPGTGLTQTVINALGLLVADGKRVLVVTPRSASIRAIRARLKSVGLEGLAVTPRTLRRDAIASISRNEKARKPAMHELDDALVRLRHVLADYRDALVHPDPALGVSALDALEELSRLELRDQPPITTARLDRDAIEAIATGRDAIARQLRAAGELGQFKYGPDDSPWYGVSFESTDEANRAQEAAVELDAGTLVEVIDRAQELVGRTRMRPAETYGELGIYLRLLLDLRETLDRFRPAVFDHSLTDVIHATNPKREGSDLTSARRRQLRQLAKDYVRPGVVVEDLHESLKLAQRQRILWHRYVTDGSTPTVPTGISDVRKFHREVAEKLRLLDEPLVDAGAVSLSELPLAELPARITELAADSEVLHNLVERLTIIERLENLGLTPLLEDLSQRHVEADALGDELELAWWQSVLEDLLDRDKALLNANTRVVTRLESDFRVVDQAHTDHSAAQLAWQLAEAWKVAIVDYSEQADALRQLLRRPGVPSTKLAVEAGDVSKSIAQLWLTTPYDVPLVSERIHFDTVVLVDAGTMSIAESIGAIRRGDQVVAFGDPVTQYPTPFTVAVTRPAADSTDTWGLRHSDEVGESVYSRLAEFLPEHALTRSYRAGGEDLAELVNRRFYKGRIRSMPWAGTLLGHSSLSFSFVENGTGLPDPITGGVESTDAEVSRVVELVVDHAVHRPRESLMVVTASALHARRVEQAVYSAASRRSDIADFFTAARGEPFTVTTIELATAQSRDRVIFSIGFGRTPHGRVLANFGVLGTELGERALAVAMTRARRSLVIVSCIRPGELDPSRMSRGVLGLAQILGEAESSETGSAQQSSAQPSSVKAGSGEAAAGEPSAESSDDEEHEVEAPPMLLDLANRLESFGMTVELFHRGRIPLAAAYRGRAIAIDTDGLDLRIAGSADATLRETLRLRPELLKRLGWYYLRVHSFELFAHPEAVARRIGKALKVPLPAETAGITAGSMEGELGELTSGGSVTNAGASAGANLASVTLPDGNQQIAIARPGEPGGAS</sequence>
<feature type="compositionally biased region" description="Basic and acidic residues" evidence="1">
    <location>
        <begin position="64"/>
        <end position="77"/>
    </location>
</feature>
<dbReference type="PANTHER" id="PTHR10887">
    <property type="entry name" value="DNA2/NAM7 HELICASE FAMILY"/>
    <property type="match status" value="1"/>
</dbReference>
<dbReference type="InterPro" id="IPR027417">
    <property type="entry name" value="P-loop_NTPase"/>
</dbReference>
<dbReference type="SUPFAM" id="SSF52540">
    <property type="entry name" value="P-loop containing nucleoside triphosphate hydrolases"/>
    <property type="match status" value="1"/>
</dbReference>
<comment type="caution">
    <text evidence="2">The sequence shown here is derived from an EMBL/GenBank/DDBJ whole genome shotgun (WGS) entry which is preliminary data.</text>
</comment>
<feature type="region of interest" description="Disordered" evidence="1">
    <location>
        <begin position="348"/>
        <end position="374"/>
    </location>
</feature>
<feature type="compositionally biased region" description="Basic and acidic residues" evidence="1">
    <location>
        <begin position="364"/>
        <end position="374"/>
    </location>
</feature>
<feature type="compositionally biased region" description="Basic and acidic residues" evidence="1">
    <location>
        <begin position="8"/>
        <end position="22"/>
    </location>
</feature>
<protein>
    <submittedName>
        <fullName evidence="2">Uncharacterized protein</fullName>
    </submittedName>
</protein>
<dbReference type="InterPro" id="IPR045055">
    <property type="entry name" value="DNA2/NAM7-like"/>
</dbReference>
<name>A0A7W4YF90_9MICO</name>
<evidence type="ECO:0000313" key="3">
    <source>
        <dbReference type="Proteomes" id="UP000545286"/>
    </source>
</evidence>
<organism evidence="2 3">
    <name type="scientific">Pseudoclavibacter helvolus</name>
    <dbReference type="NCBI Taxonomy" id="255205"/>
    <lineage>
        <taxon>Bacteria</taxon>
        <taxon>Bacillati</taxon>
        <taxon>Actinomycetota</taxon>
        <taxon>Actinomycetes</taxon>
        <taxon>Micrococcales</taxon>
        <taxon>Microbacteriaceae</taxon>
        <taxon>Pseudoclavibacter</taxon>
    </lineage>
</organism>
<dbReference type="Proteomes" id="UP000545286">
    <property type="component" value="Unassembled WGS sequence"/>
</dbReference>
<proteinExistence type="predicted"/>